<dbReference type="SUPFAM" id="SSF54060">
    <property type="entry name" value="His-Me finger endonucleases"/>
    <property type="match status" value="1"/>
</dbReference>
<dbReference type="AlphaFoldDB" id="A0AAJ5D3L7"/>
<dbReference type="Pfam" id="PF13392">
    <property type="entry name" value="HNH_3"/>
    <property type="match status" value="1"/>
</dbReference>
<protein>
    <submittedName>
        <fullName evidence="3">NUMOD4 motif</fullName>
    </submittedName>
</protein>
<name>A0AAJ5D3L7_9RALS</name>
<dbReference type="InterPro" id="IPR003615">
    <property type="entry name" value="HNH_nuc"/>
</dbReference>
<dbReference type="Gene3D" id="3.90.75.20">
    <property type="match status" value="1"/>
</dbReference>
<gene>
    <name evidence="3" type="ORF">NCTC10894_00308</name>
</gene>
<dbReference type="InterPro" id="IPR010902">
    <property type="entry name" value="NUMOD4"/>
</dbReference>
<evidence type="ECO:0000259" key="1">
    <source>
        <dbReference type="Pfam" id="PF07463"/>
    </source>
</evidence>
<sequence>MTDVATGGEWRPFPGDTRYEVCSLGAVRNTRTGHVLKPWLAGYGYWYVQLGAKGLKTGIHRLVALTFLGPPPSPLHEVAHSDGNRHNNAITNLRWATHAQNVADSFVHGTAHVPVFRGQRHPRTTLTDSAVREIRRRYSGRRGEQIRLAREFDVSRHVIHHIVRGETWLHLS</sequence>
<comment type="caution">
    <text evidence="3">The sequence shown here is derived from an EMBL/GenBank/DDBJ whole genome shotgun (WGS) entry which is preliminary data.</text>
</comment>
<evidence type="ECO:0000313" key="3">
    <source>
        <dbReference type="EMBL" id="SUD95978.1"/>
    </source>
</evidence>
<dbReference type="Pfam" id="PF07463">
    <property type="entry name" value="NUMOD4"/>
    <property type="match status" value="1"/>
</dbReference>
<evidence type="ECO:0000313" key="4">
    <source>
        <dbReference type="Proteomes" id="UP000255008"/>
    </source>
</evidence>
<feature type="domain" description="HNH nuclease" evidence="2">
    <location>
        <begin position="59"/>
        <end position="102"/>
    </location>
</feature>
<proteinExistence type="predicted"/>
<evidence type="ECO:0000259" key="2">
    <source>
        <dbReference type="Pfam" id="PF13392"/>
    </source>
</evidence>
<dbReference type="EMBL" id="UGVE01000001">
    <property type="protein sequence ID" value="SUD95978.1"/>
    <property type="molecule type" value="Genomic_DNA"/>
</dbReference>
<dbReference type="InterPro" id="IPR044925">
    <property type="entry name" value="His-Me_finger_sf"/>
</dbReference>
<feature type="domain" description="NUMOD4" evidence="1">
    <location>
        <begin position="9"/>
        <end position="50"/>
    </location>
</feature>
<organism evidence="3 4">
    <name type="scientific">Ralstonia mannitolilytica</name>
    <dbReference type="NCBI Taxonomy" id="105219"/>
    <lineage>
        <taxon>Bacteria</taxon>
        <taxon>Pseudomonadati</taxon>
        <taxon>Pseudomonadota</taxon>
        <taxon>Betaproteobacteria</taxon>
        <taxon>Burkholderiales</taxon>
        <taxon>Burkholderiaceae</taxon>
        <taxon>Ralstonia</taxon>
    </lineage>
</organism>
<accession>A0AAJ5D3L7</accession>
<reference evidence="3 4" key="1">
    <citation type="submission" date="2018-06" db="EMBL/GenBank/DDBJ databases">
        <authorList>
            <consortium name="Pathogen Informatics"/>
            <person name="Doyle S."/>
        </authorList>
    </citation>
    <scope>NUCLEOTIDE SEQUENCE [LARGE SCALE GENOMIC DNA]</scope>
    <source>
        <strain evidence="3 4">NCTC10894</strain>
    </source>
</reference>
<dbReference type="Proteomes" id="UP000255008">
    <property type="component" value="Unassembled WGS sequence"/>
</dbReference>
<dbReference type="GO" id="GO:0016788">
    <property type="term" value="F:hydrolase activity, acting on ester bonds"/>
    <property type="evidence" value="ECO:0007669"/>
    <property type="project" value="InterPro"/>
</dbReference>